<dbReference type="EMBL" id="JABBNI010000063">
    <property type="protein sequence ID" value="NMM65066.1"/>
    <property type="molecule type" value="Genomic_DNA"/>
</dbReference>
<dbReference type="RefSeq" id="WP_169299658.1">
    <property type="nucleotide sequence ID" value="NZ_JABBNI010000063.1"/>
</dbReference>
<dbReference type="AlphaFoldDB" id="A0A7Y0EKC4"/>
<evidence type="ECO:0000313" key="3">
    <source>
        <dbReference type="Proteomes" id="UP000537131"/>
    </source>
</evidence>
<organism evidence="2 3">
    <name type="scientific">Clostridium muellerianum</name>
    <dbReference type="NCBI Taxonomy" id="2716538"/>
    <lineage>
        <taxon>Bacteria</taxon>
        <taxon>Bacillati</taxon>
        <taxon>Bacillota</taxon>
        <taxon>Clostridia</taxon>
        <taxon>Eubacteriales</taxon>
        <taxon>Clostridiaceae</taxon>
        <taxon>Clostridium</taxon>
    </lineage>
</organism>
<reference evidence="2 3" key="1">
    <citation type="submission" date="2020-06" db="EMBL/GenBank/DDBJ databases">
        <title>Complete Genome Sequence of Clostridium muelleri sp. nov. P21T, an Acid-Alcohol Producing Acetogen Isolated from Old Hay.</title>
        <authorList>
            <person name="Duncan K.E."/>
            <person name="Tanner R.S."/>
        </authorList>
    </citation>
    <scope>NUCLEOTIDE SEQUENCE [LARGE SCALE GENOMIC DNA]</scope>
    <source>
        <strain evidence="2 3">P21</strain>
    </source>
</reference>
<evidence type="ECO:0000313" key="2">
    <source>
        <dbReference type="EMBL" id="NMM65066.1"/>
    </source>
</evidence>
<feature type="compositionally biased region" description="Acidic residues" evidence="1">
    <location>
        <begin position="146"/>
        <end position="157"/>
    </location>
</feature>
<gene>
    <name evidence="2" type="ORF">HBE96_21005</name>
</gene>
<keyword evidence="3" id="KW-1185">Reference proteome</keyword>
<proteinExistence type="predicted"/>
<evidence type="ECO:0000256" key="1">
    <source>
        <dbReference type="SAM" id="MobiDB-lite"/>
    </source>
</evidence>
<protein>
    <submittedName>
        <fullName evidence="2">Uncharacterized protein</fullName>
    </submittedName>
</protein>
<accession>A0A7Y0EKC4</accession>
<dbReference type="Proteomes" id="UP000537131">
    <property type="component" value="Unassembled WGS sequence"/>
</dbReference>
<sequence length="157" mass="17488">MKEKKVYFLTTMLFLCGFMIFSVINAGQVSAKASAIVIATSDGSKYEYNYDELKQSAASYYMGDTVEGALYSHFMNNKTSIEAYFDNSRNVYVPNSAIQSEALSKMMNNLNFDFVSFMENPSTPTETLSTLKLKNNSGTVQPVDSTSDENFDLDGIE</sequence>
<name>A0A7Y0EKC4_9CLOT</name>
<feature type="region of interest" description="Disordered" evidence="1">
    <location>
        <begin position="138"/>
        <end position="157"/>
    </location>
</feature>
<comment type="caution">
    <text evidence="2">The sequence shown here is derived from an EMBL/GenBank/DDBJ whole genome shotgun (WGS) entry which is preliminary data.</text>
</comment>